<comment type="caution">
    <text evidence="2">The sequence shown here is derived from an EMBL/GenBank/DDBJ whole genome shotgun (WGS) entry which is preliminary data.</text>
</comment>
<dbReference type="Proteomes" id="UP001310594">
    <property type="component" value="Unassembled WGS sequence"/>
</dbReference>
<evidence type="ECO:0000313" key="2">
    <source>
        <dbReference type="EMBL" id="KAK5693977.1"/>
    </source>
</evidence>
<gene>
    <name evidence="2" type="ORF">LTR97_009595</name>
</gene>
<feature type="coiled-coil region" evidence="1">
    <location>
        <begin position="11"/>
        <end position="38"/>
    </location>
</feature>
<evidence type="ECO:0000256" key="1">
    <source>
        <dbReference type="SAM" id="Coils"/>
    </source>
</evidence>
<protein>
    <recommendedName>
        <fullName evidence="4">F-box domain-containing protein</fullName>
    </recommendedName>
</protein>
<reference evidence="2" key="1">
    <citation type="submission" date="2023-08" db="EMBL/GenBank/DDBJ databases">
        <title>Black Yeasts Isolated from many extreme environments.</title>
        <authorList>
            <person name="Coleine C."/>
            <person name="Stajich J.E."/>
            <person name="Selbmann L."/>
        </authorList>
    </citation>
    <scope>NUCLEOTIDE SEQUENCE</scope>
    <source>
        <strain evidence="2">CCFEE 5810</strain>
    </source>
</reference>
<evidence type="ECO:0008006" key="4">
    <source>
        <dbReference type="Google" id="ProtNLM"/>
    </source>
</evidence>
<dbReference type="EMBL" id="JAVRQU010000016">
    <property type="protein sequence ID" value="KAK5693977.1"/>
    <property type="molecule type" value="Genomic_DNA"/>
</dbReference>
<sequence>MATRRSKRVVSKKYQDELDKMIAEVEAASRNRERAATRCSDRMPGQKLADGFEEIIAQTQASVYQEMRDAREARYAGITCRFSRLFDLPPELRAIIYAYAMEPEPESFNAIENLFIPGLAMVSKQVRAEALPLFFSDGLFHGFICSNYPEIPFLDQEEWFNPVNRSPAERLELERTKHAKHLTNGLFRSPRSSRSVFAGLRKREQLIPIFRNVQFVVYSDYFDPSVMVGKCEAIMVAITVATSRKMRPRLSLLNPEKASLFPNELQKIFERVRVKVDAIAEAKQTFLGFTLKEVEAIAMEFGYWPVFD</sequence>
<dbReference type="AlphaFoldDB" id="A0AAN8A132"/>
<evidence type="ECO:0000313" key="3">
    <source>
        <dbReference type="Proteomes" id="UP001310594"/>
    </source>
</evidence>
<accession>A0AAN8A132</accession>
<organism evidence="2 3">
    <name type="scientific">Elasticomyces elasticus</name>
    <dbReference type="NCBI Taxonomy" id="574655"/>
    <lineage>
        <taxon>Eukaryota</taxon>
        <taxon>Fungi</taxon>
        <taxon>Dikarya</taxon>
        <taxon>Ascomycota</taxon>
        <taxon>Pezizomycotina</taxon>
        <taxon>Dothideomycetes</taxon>
        <taxon>Dothideomycetidae</taxon>
        <taxon>Mycosphaerellales</taxon>
        <taxon>Teratosphaeriaceae</taxon>
        <taxon>Elasticomyces</taxon>
    </lineage>
</organism>
<name>A0AAN8A132_9PEZI</name>
<proteinExistence type="predicted"/>
<keyword evidence="1" id="KW-0175">Coiled coil</keyword>